<dbReference type="eggNOG" id="ENOG502SDVM">
    <property type="taxonomic scope" value="Eukaryota"/>
</dbReference>
<evidence type="ECO:0008006" key="4">
    <source>
        <dbReference type="Google" id="ProtNLM"/>
    </source>
</evidence>
<feature type="compositionally biased region" description="Basic and acidic residues" evidence="1">
    <location>
        <begin position="276"/>
        <end position="293"/>
    </location>
</feature>
<accession>K1X2E2</accession>
<gene>
    <name evidence="2" type="ORF">MBM_02384</name>
</gene>
<sequence length="309" mass="33715">MAEMTQTTPASASAMTLQFHDMDEWVAEVEKKAKETEAAKKRNENVKPAAAPSIANKVIDPVDLEADASERLANVDLGEKNWIGLIQQYRDAHPIAGVDKGLTWVENQTADVIPRFRCTLAISESEETFGNDTGGLTTKAISFSSKKLAKKYAAKKAVEWLIENGHMPADGGVKFPKVATPPVPAARPKSPGGGTTSYTTRVPEICSRLGFTPPRYNITSAVKDMPGPLWDGFADFGGDPRIEGKVGQVTNVFGKKNAKEEVAKLVYSFMENIERHRLGESPGEEDKKRKWDETSLPGSQEDAAKLIKL</sequence>
<evidence type="ECO:0000256" key="1">
    <source>
        <dbReference type="SAM" id="MobiDB-lite"/>
    </source>
</evidence>
<dbReference type="AlphaFoldDB" id="K1X2E2"/>
<dbReference type="SUPFAM" id="SSF54768">
    <property type="entry name" value="dsRNA-binding domain-like"/>
    <property type="match status" value="1"/>
</dbReference>
<proteinExistence type="predicted"/>
<feature type="region of interest" description="Disordered" evidence="1">
    <location>
        <begin position="276"/>
        <end position="302"/>
    </location>
</feature>
<dbReference type="OMA" id="CAREVWY"/>
<dbReference type="EMBL" id="JH921431">
    <property type="protein sequence ID" value="EKD19147.1"/>
    <property type="molecule type" value="Genomic_DNA"/>
</dbReference>
<dbReference type="InParanoid" id="K1X2E2"/>
<reference evidence="2 3" key="1">
    <citation type="journal article" date="2012" name="BMC Genomics">
        <title>Sequencing the genome of Marssonina brunnea reveals fungus-poplar co-evolution.</title>
        <authorList>
            <person name="Zhu S."/>
            <person name="Cao Y.-Z."/>
            <person name="Jiang C."/>
            <person name="Tan B.-Y."/>
            <person name="Wang Z."/>
            <person name="Feng S."/>
            <person name="Zhang L."/>
            <person name="Su X.-H."/>
            <person name="Brejova B."/>
            <person name="Vinar T."/>
            <person name="Xu M."/>
            <person name="Wang M.-X."/>
            <person name="Zhang S.-G."/>
            <person name="Huang M.-R."/>
            <person name="Wu R."/>
            <person name="Zhou Y."/>
        </authorList>
    </citation>
    <scope>NUCLEOTIDE SEQUENCE [LARGE SCALE GENOMIC DNA]</scope>
    <source>
        <strain evidence="2 3">MB_m1</strain>
    </source>
</reference>
<protein>
    <recommendedName>
        <fullName evidence="4">DRBM domain-containing protein</fullName>
    </recommendedName>
</protein>
<keyword evidence="3" id="KW-1185">Reference proteome</keyword>
<evidence type="ECO:0000313" key="2">
    <source>
        <dbReference type="EMBL" id="EKD19147.1"/>
    </source>
</evidence>
<dbReference type="Gene3D" id="3.30.160.20">
    <property type="match status" value="1"/>
</dbReference>
<organism evidence="2 3">
    <name type="scientific">Marssonina brunnea f. sp. multigermtubi (strain MB_m1)</name>
    <name type="common">Marssonina leaf spot fungus</name>
    <dbReference type="NCBI Taxonomy" id="1072389"/>
    <lineage>
        <taxon>Eukaryota</taxon>
        <taxon>Fungi</taxon>
        <taxon>Dikarya</taxon>
        <taxon>Ascomycota</taxon>
        <taxon>Pezizomycotina</taxon>
        <taxon>Leotiomycetes</taxon>
        <taxon>Helotiales</taxon>
        <taxon>Drepanopezizaceae</taxon>
        <taxon>Drepanopeziza</taxon>
    </lineage>
</organism>
<evidence type="ECO:0000313" key="3">
    <source>
        <dbReference type="Proteomes" id="UP000006753"/>
    </source>
</evidence>
<dbReference type="KEGG" id="mbe:MBM_02384"/>
<dbReference type="Proteomes" id="UP000006753">
    <property type="component" value="Unassembled WGS sequence"/>
</dbReference>
<dbReference type="GeneID" id="18758319"/>
<dbReference type="HOGENOM" id="CLU_1004689_0_0_1"/>
<dbReference type="OrthoDB" id="5222339at2759"/>
<name>K1X2E2_MARBU</name>